<gene>
    <name evidence="19" type="ORF">N0V93_000164</name>
</gene>
<dbReference type="Pfam" id="PF20684">
    <property type="entry name" value="Fung_rhodopsin"/>
    <property type="match status" value="1"/>
</dbReference>
<comment type="caution">
    <text evidence="14">Lacks conserved residue(s) required for the propagation of feature annotation.</text>
</comment>
<feature type="binding site" description="axial binding residue" evidence="14">
    <location>
        <position position="55"/>
    </location>
    <ligand>
        <name>heme</name>
        <dbReference type="ChEBI" id="CHEBI:30413"/>
    </ligand>
    <ligandPart>
        <name>Fe</name>
        <dbReference type="ChEBI" id="CHEBI:18248"/>
    </ligandPart>
</feature>
<evidence type="ECO:0000256" key="8">
    <source>
        <dbReference type="ARBA" id="ARBA00022729"/>
    </source>
</evidence>
<keyword evidence="12" id="KW-0449">Lipoprotein</keyword>
<dbReference type="Proteomes" id="UP001140453">
    <property type="component" value="Unassembled WGS sequence"/>
</dbReference>
<evidence type="ECO:0000256" key="1">
    <source>
        <dbReference type="ARBA" id="ARBA00004141"/>
    </source>
</evidence>
<keyword evidence="9 16" id="KW-1133">Transmembrane helix</keyword>
<dbReference type="PANTHER" id="PTHR33048:SF141">
    <property type="entry name" value="INTEGRAL MEMBRANE PROTEIN-RELATED"/>
    <property type="match status" value="1"/>
</dbReference>
<evidence type="ECO:0000256" key="6">
    <source>
        <dbReference type="ARBA" id="ARBA00022622"/>
    </source>
</evidence>
<keyword evidence="10 16" id="KW-0472">Membrane</keyword>
<dbReference type="AlphaFoldDB" id="A0A9W8Z1E1"/>
<keyword evidence="14" id="KW-0479">Metal-binding</keyword>
<evidence type="ECO:0000256" key="17">
    <source>
        <dbReference type="SAM" id="SignalP"/>
    </source>
</evidence>
<evidence type="ECO:0000256" key="5">
    <source>
        <dbReference type="ARBA" id="ARBA00022525"/>
    </source>
</evidence>
<feature type="transmembrane region" description="Helical" evidence="16">
    <location>
        <begin position="102"/>
        <end position="125"/>
    </location>
</feature>
<keyword evidence="6" id="KW-0336">GPI-anchor</keyword>
<dbReference type="EMBL" id="JAPEVB010000001">
    <property type="protein sequence ID" value="KAJ4395948.1"/>
    <property type="molecule type" value="Genomic_DNA"/>
</dbReference>
<dbReference type="OrthoDB" id="2496787at2759"/>
<dbReference type="GO" id="GO:0005576">
    <property type="term" value="C:extracellular region"/>
    <property type="evidence" value="ECO:0007669"/>
    <property type="project" value="UniProtKB-SubCell"/>
</dbReference>
<keyword evidence="6" id="KW-0325">Glycoprotein</keyword>
<comment type="similarity">
    <text evidence="4">Belongs to the RBT5 family.</text>
</comment>
<evidence type="ECO:0000256" key="2">
    <source>
        <dbReference type="ARBA" id="ARBA00004589"/>
    </source>
</evidence>
<reference evidence="19" key="1">
    <citation type="submission" date="2022-10" db="EMBL/GenBank/DDBJ databases">
        <title>Tapping the CABI collections for fungal endophytes: first genome assemblies for Collariella, Neodidymelliopsis, Ascochyta clinopodiicola, Didymella pomorum, Didymosphaeria variabile, Neocosmospora piperis and Neocucurbitaria cava.</title>
        <authorList>
            <person name="Hill R."/>
        </authorList>
    </citation>
    <scope>NUCLEOTIDE SEQUENCE</scope>
    <source>
        <strain evidence="19">IMI 355082</strain>
    </source>
</reference>
<comment type="similarity">
    <text evidence="13">Belongs to the SAT4 family.</text>
</comment>
<comment type="subcellular location">
    <subcellularLocation>
        <location evidence="2">Membrane</location>
        <topology evidence="2">Lipid-anchor</topology>
        <topology evidence="2">GPI-anchor</topology>
    </subcellularLocation>
    <subcellularLocation>
        <location evidence="1">Membrane</location>
        <topology evidence="1">Multi-pass membrane protein</topology>
    </subcellularLocation>
    <subcellularLocation>
        <location evidence="3">Secreted</location>
    </subcellularLocation>
</comment>
<evidence type="ECO:0000256" key="15">
    <source>
        <dbReference type="SAM" id="MobiDB-lite"/>
    </source>
</evidence>
<evidence type="ECO:0000313" key="19">
    <source>
        <dbReference type="EMBL" id="KAJ4395948.1"/>
    </source>
</evidence>
<keyword evidence="14" id="KW-0408">Iron</keyword>
<dbReference type="Pfam" id="PF05730">
    <property type="entry name" value="CFEM"/>
    <property type="match status" value="1"/>
</dbReference>
<sequence>MYGSRTIYWLAICLAYLASIVLADEGLYSTVPQCTTDCVISAFSTGVASCPNVLDTNCTCADTSYQDFLTTCVKANCTIKEQLISKEYGSRQCNIPKRKHPVVVIVAVFLLFSLASFLMILRIIVKIMGQGGGWGMDDWLIMPAYGCLVAMCGISTKMIIIAFGHNMWDVTFPNITYSLELFWAADQAYTALISLTKLSMCFFFLRIFSHSPAFRRSAYGVVGANLVVWIIFQFMVAFQCRPVSAFWDTWDGEHKNYSCFHLYAFALGQGIVSIVMDIVMISLPIHETLKVKLSTKKKIGVVIMFGMGFAWTIVGIVRCVAIWDTRVITNLTVDMAPLGYWTDFEASIAIICACLPDSRFFFSRLIPKTFGWSTAKATMASTPYHISTPRSGRRSRKATGIISVTTDFELKSVSPGSFEKLPESAPEWEPRYENQAVHNNPK</sequence>
<proteinExistence type="inferred from homology"/>
<dbReference type="InterPro" id="IPR049326">
    <property type="entry name" value="Rhodopsin_dom_fungi"/>
</dbReference>
<keyword evidence="14" id="KW-0349">Heme</keyword>
<evidence type="ECO:0000256" key="14">
    <source>
        <dbReference type="PROSITE-ProRule" id="PRU01356"/>
    </source>
</evidence>
<feature type="disulfide bond" evidence="14">
    <location>
        <begin position="60"/>
        <end position="93"/>
    </location>
</feature>
<evidence type="ECO:0000256" key="9">
    <source>
        <dbReference type="ARBA" id="ARBA00022989"/>
    </source>
</evidence>
<evidence type="ECO:0000256" key="7">
    <source>
        <dbReference type="ARBA" id="ARBA00022692"/>
    </source>
</evidence>
<keyword evidence="8 17" id="KW-0732">Signal</keyword>
<evidence type="ECO:0000256" key="4">
    <source>
        <dbReference type="ARBA" id="ARBA00010031"/>
    </source>
</evidence>
<feature type="chain" id="PRO_5040806499" description="CFEM domain-containing protein" evidence="17">
    <location>
        <begin position="24"/>
        <end position="442"/>
    </location>
</feature>
<name>A0A9W8Z1E1_9PEZI</name>
<feature type="transmembrane region" description="Helical" evidence="16">
    <location>
        <begin position="260"/>
        <end position="280"/>
    </location>
</feature>
<protein>
    <recommendedName>
        <fullName evidence="18">CFEM domain-containing protein</fullName>
    </recommendedName>
</protein>
<evidence type="ECO:0000259" key="18">
    <source>
        <dbReference type="PROSITE" id="PS52012"/>
    </source>
</evidence>
<accession>A0A9W8Z1E1</accession>
<feature type="transmembrane region" description="Helical" evidence="16">
    <location>
        <begin position="220"/>
        <end position="240"/>
    </location>
</feature>
<dbReference type="PROSITE" id="PS52012">
    <property type="entry name" value="CFEM"/>
    <property type="match status" value="1"/>
</dbReference>
<dbReference type="InterPro" id="IPR052337">
    <property type="entry name" value="SAT4-like"/>
</dbReference>
<evidence type="ECO:0000256" key="3">
    <source>
        <dbReference type="ARBA" id="ARBA00004613"/>
    </source>
</evidence>
<feature type="transmembrane region" description="Helical" evidence="16">
    <location>
        <begin position="145"/>
        <end position="168"/>
    </location>
</feature>
<feature type="transmembrane region" description="Helical" evidence="16">
    <location>
        <begin position="188"/>
        <end position="208"/>
    </location>
</feature>
<evidence type="ECO:0000313" key="20">
    <source>
        <dbReference type="Proteomes" id="UP001140453"/>
    </source>
</evidence>
<dbReference type="GO" id="GO:0046872">
    <property type="term" value="F:metal ion binding"/>
    <property type="evidence" value="ECO:0007669"/>
    <property type="project" value="UniProtKB-UniRule"/>
</dbReference>
<keyword evidence="20" id="KW-1185">Reference proteome</keyword>
<keyword evidence="7 16" id="KW-0812">Transmembrane</keyword>
<dbReference type="InterPro" id="IPR008427">
    <property type="entry name" value="Extracellular_membr_CFEM_dom"/>
</dbReference>
<dbReference type="PANTHER" id="PTHR33048">
    <property type="entry name" value="PTH11-LIKE INTEGRAL MEMBRANE PROTEIN (AFU_ORTHOLOGUE AFUA_5G11245)"/>
    <property type="match status" value="1"/>
</dbReference>
<evidence type="ECO:0000256" key="12">
    <source>
        <dbReference type="ARBA" id="ARBA00023288"/>
    </source>
</evidence>
<keyword evidence="11 14" id="KW-1015">Disulfide bond</keyword>
<organism evidence="19 20">
    <name type="scientific">Gnomoniopsis smithogilvyi</name>
    <dbReference type="NCBI Taxonomy" id="1191159"/>
    <lineage>
        <taxon>Eukaryota</taxon>
        <taxon>Fungi</taxon>
        <taxon>Dikarya</taxon>
        <taxon>Ascomycota</taxon>
        <taxon>Pezizomycotina</taxon>
        <taxon>Sordariomycetes</taxon>
        <taxon>Sordariomycetidae</taxon>
        <taxon>Diaporthales</taxon>
        <taxon>Gnomoniaceae</taxon>
        <taxon>Gnomoniopsis</taxon>
    </lineage>
</organism>
<evidence type="ECO:0000256" key="13">
    <source>
        <dbReference type="ARBA" id="ARBA00038359"/>
    </source>
</evidence>
<dbReference type="GO" id="GO:0098552">
    <property type="term" value="C:side of membrane"/>
    <property type="evidence" value="ECO:0007669"/>
    <property type="project" value="UniProtKB-KW"/>
</dbReference>
<evidence type="ECO:0000256" key="11">
    <source>
        <dbReference type="ARBA" id="ARBA00023157"/>
    </source>
</evidence>
<feature type="region of interest" description="Disordered" evidence="15">
    <location>
        <begin position="414"/>
        <end position="442"/>
    </location>
</feature>
<evidence type="ECO:0000256" key="10">
    <source>
        <dbReference type="ARBA" id="ARBA00023136"/>
    </source>
</evidence>
<comment type="caution">
    <text evidence="19">The sequence shown here is derived from an EMBL/GenBank/DDBJ whole genome shotgun (WGS) entry which is preliminary data.</text>
</comment>
<feature type="domain" description="CFEM" evidence="18">
    <location>
        <begin position="6"/>
        <end position="120"/>
    </location>
</feature>
<keyword evidence="5" id="KW-0964">Secreted</keyword>
<evidence type="ECO:0000256" key="16">
    <source>
        <dbReference type="SAM" id="Phobius"/>
    </source>
</evidence>
<feature type="transmembrane region" description="Helical" evidence="16">
    <location>
        <begin position="301"/>
        <end position="323"/>
    </location>
</feature>
<feature type="signal peptide" evidence="17">
    <location>
        <begin position="1"/>
        <end position="23"/>
    </location>
</feature>